<dbReference type="Gene3D" id="1.10.12.10">
    <property type="entry name" value="Lyase 2-enoyl-coa Hydratase, Chain A, domain 2"/>
    <property type="match status" value="1"/>
</dbReference>
<dbReference type="FunFam" id="3.90.226.10:FF:000024">
    <property type="entry name" value="Delta3,5-delta2,4-dienoyl-CoA isomerase"/>
    <property type="match status" value="1"/>
</dbReference>
<name>A0A914DWN4_9BILA</name>
<accession>A0A914DWN4</accession>
<evidence type="ECO:0000256" key="12">
    <source>
        <dbReference type="ARBA" id="ARBA00071021"/>
    </source>
</evidence>
<sequence>MNIRTTKSIVLLRKLCLYPRALRLNNPSVQFISTIPKCEQLEVVEKDHVFNVKLNRPESRNAFTLQLWKELRSVFDHLSDYSKCRAIVLSGNGKSFCAGLDLKHGLTDIIALLNDNEKDTARKALELRKFIEIAQGSYTSIEKCRKPVVAAIHSYCLGAGISLISCCDIRYASTDAVFSIKEVDVGLAADVGILQRVQKLVGNDSLTRELAYTGRNIHSLDALNYGLVSRLFESKDDCIHGAMSLAQEIASKSPVAVQGSKMALNYARNHSVEDSLEWIITWNQSQLQTEDLIINAMAKQAKQLPEFKDT</sequence>
<organism evidence="13 14">
    <name type="scientific">Acrobeloides nanus</name>
    <dbReference type="NCBI Taxonomy" id="290746"/>
    <lineage>
        <taxon>Eukaryota</taxon>
        <taxon>Metazoa</taxon>
        <taxon>Ecdysozoa</taxon>
        <taxon>Nematoda</taxon>
        <taxon>Chromadorea</taxon>
        <taxon>Rhabditida</taxon>
        <taxon>Tylenchina</taxon>
        <taxon>Cephalobomorpha</taxon>
        <taxon>Cephaloboidea</taxon>
        <taxon>Cephalobidae</taxon>
        <taxon>Acrobeloides</taxon>
    </lineage>
</organism>
<evidence type="ECO:0000256" key="7">
    <source>
        <dbReference type="ARBA" id="ARBA00023140"/>
    </source>
</evidence>
<dbReference type="Proteomes" id="UP000887540">
    <property type="component" value="Unplaced"/>
</dbReference>
<evidence type="ECO:0000256" key="6">
    <source>
        <dbReference type="ARBA" id="ARBA00023098"/>
    </source>
</evidence>
<dbReference type="PANTHER" id="PTHR43149">
    <property type="entry name" value="ENOYL-COA HYDRATASE"/>
    <property type="match status" value="1"/>
</dbReference>
<comment type="subcellular location">
    <subcellularLocation>
        <location evidence="1">Peroxisome</location>
    </subcellularLocation>
</comment>
<evidence type="ECO:0000313" key="13">
    <source>
        <dbReference type="Proteomes" id="UP000887540"/>
    </source>
</evidence>
<dbReference type="Gene3D" id="3.90.226.10">
    <property type="entry name" value="2-enoyl-CoA Hydratase, Chain A, domain 1"/>
    <property type="match status" value="1"/>
</dbReference>
<dbReference type="CDD" id="cd06558">
    <property type="entry name" value="crotonase-like"/>
    <property type="match status" value="1"/>
</dbReference>
<comment type="pathway">
    <text evidence="2">Lipid metabolism; fatty acid beta-oxidation.</text>
</comment>
<evidence type="ECO:0000256" key="5">
    <source>
        <dbReference type="ARBA" id="ARBA00022990"/>
    </source>
</evidence>
<evidence type="ECO:0000256" key="8">
    <source>
        <dbReference type="ARBA" id="ARBA00023235"/>
    </source>
</evidence>
<dbReference type="GO" id="GO:0005777">
    <property type="term" value="C:peroxisome"/>
    <property type="evidence" value="ECO:0007669"/>
    <property type="project" value="UniProtKB-SubCell"/>
</dbReference>
<evidence type="ECO:0000256" key="11">
    <source>
        <dbReference type="ARBA" id="ARBA00055786"/>
    </source>
</evidence>
<dbReference type="InterPro" id="IPR029045">
    <property type="entry name" value="ClpP/crotonase-like_dom_sf"/>
</dbReference>
<comment type="catalytic activity">
    <reaction evidence="9">
        <text>(3E,5Z)-octadienoyl-CoA = (2E,4E)-octadienoyl-CoA</text>
        <dbReference type="Rhea" id="RHEA:45244"/>
        <dbReference type="ChEBI" id="CHEBI:62243"/>
        <dbReference type="ChEBI" id="CHEBI:85108"/>
    </reaction>
</comment>
<keyword evidence="6" id="KW-0443">Lipid metabolism</keyword>
<evidence type="ECO:0000256" key="10">
    <source>
        <dbReference type="ARBA" id="ARBA00052809"/>
    </source>
</evidence>
<dbReference type="PANTHER" id="PTHR43149:SF2">
    <property type="entry name" value="DELTA(3,5)-DELTA(2,4)-DIENOYL-COA ISOMERASE, MITOCHONDRIAL"/>
    <property type="match status" value="1"/>
</dbReference>
<keyword evidence="7" id="KW-0576">Peroxisome</keyword>
<evidence type="ECO:0000256" key="4">
    <source>
        <dbReference type="ARBA" id="ARBA00022832"/>
    </source>
</evidence>
<dbReference type="InterPro" id="IPR014748">
    <property type="entry name" value="Enoyl-CoA_hydra_C"/>
</dbReference>
<keyword evidence="13" id="KW-1185">Reference proteome</keyword>
<evidence type="ECO:0000256" key="2">
    <source>
        <dbReference type="ARBA" id="ARBA00005005"/>
    </source>
</evidence>
<comment type="catalytic activity">
    <reaction evidence="10">
        <text>(3E,5Z,8Z,11Z,14Z)-eicosapentaenoyl-CoA = (2E,4E,8Z,11Z,14Z)-eicosapentaenoyl-CoA</text>
        <dbReference type="Rhea" id="RHEA:45224"/>
        <dbReference type="ChEBI" id="CHEBI:85090"/>
        <dbReference type="ChEBI" id="CHEBI:85091"/>
    </reaction>
</comment>
<dbReference type="InterPro" id="IPR001753">
    <property type="entry name" value="Enoyl-CoA_hydra/iso"/>
</dbReference>
<dbReference type="InterPro" id="IPR045002">
    <property type="entry name" value="Ech1-like"/>
</dbReference>
<comment type="function">
    <text evidence="11">Isomerization of 3-trans,5-cis-dienoyl-CoA to 2-trans,4-trans-dienoyl-CoA.</text>
</comment>
<evidence type="ECO:0000256" key="1">
    <source>
        <dbReference type="ARBA" id="ARBA00004275"/>
    </source>
</evidence>
<evidence type="ECO:0000256" key="9">
    <source>
        <dbReference type="ARBA" id="ARBA00051408"/>
    </source>
</evidence>
<reference evidence="14" key="1">
    <citation type="submission" date="2022-11" db="UniProtKB">
        <authorList>
            <consortium name="WormBaseParasite"/>
        </authorList>
    </citation>
    <scope>IDENTIFICATION</scope>
</reference>
<evidence type="ECO:0000313" key="14">
    <source>
        <dbReference type="WBParaSite" id="ACRNAN_scaffold429.g28416.t1"/>
    </source>
</evidence>
<keyword evidence="5" id="KW-0007">Acetylation</keyword>
<dbReference type="WBParaSite" id="ACRNAN_scaffold429.g28416.t1">
    <property type="protein sequence ID" value="ACRNAN_scaffold429.g28416.t1"/>
    <property type="gene ID" value="ACRNAN_scaffold429.g28416"/>
</dbReference>
<keyword evidence="8" id="KW-0413">Isomerase</keyword>
<keyword evidence="4" id="KW-0276">Fatty acid metabolism</keyword>
<comment type="similarity">
    <text evidence="3">Belongs to the enoyl-CoA hydratase/isomerase family.</text>
</comment>
<protein>
    <recommendedName>
        <fullName evidence="12">Delta(3,5)-Delta(2,4)-dienoyl-CoA isomerase, mitochondrial</fullName>
    </recommendedName>
</protein>
<dbReference type="SUPFAM" id="SSF52096">
    <property type="entry name" value="ClpP/crotonase"/>
    <property type="match status" value="1"/>
</dbReference>
<proteinExistence type="inferred from homology"/>
<dbReference type="Pfam" id="PF00378">
    <property type="entry name" value="ECH_1"/>
    <property type="match status" value="1"/>
</dbReference>
<evidence type="ECO:0000256" key="3">
    <source>
        <dbReference type="ARBA" id="ARBA00005254"/>
    </source>
</evidence>
<dbReference type="GO" id="GO:0005739">
    <property type="term" value="C:mitochondrion"/>
    <property type="evidence" value="ECO:0007669"/>
    <property type="project" value="TreeGrafter"/>
</dbReference>
<dbReference type="FunFam" id="1.10.12.10:FF:000004">
    <property type="entry name" value="Delta3,5-delta2,4-dienoyl-CoA isomerase"/>
    <property type="match status" value="1"/>
</dbReference>
<dbReference type="GO" id="GO:0051750">
    <property type="term" value="F:delta(3,5)-delta(2,4)-dienoyl-CoA isomerase activity"/>
    <property type="evidence" value="ECO:0007669"/>
    <property type="project" value="TreeGrafter"/>
</dbReference>
<dbReference type="GO" id="GO:0006631">
    <property type="term" value="P:fatty acid metabolic process"/>
    <property type="evidence" value="ECO:0007669"/>
    <property type="project" value="UniProtKB-KW"/>
</dbReference>
<dbReference type="AlphaFoldDB" id="A0A914DWN4"/>